<evidence type="ECO:0000313" key="1">
    <source>
        <dbReference type="EMBL" id="KAJ7203358.1"/>
    </source>
</evidence>
<keyword evidence="2" id="KW-1185">Reference proteome</keyword>
<accession>A0AAD6YD51</accession>
<dbReference type="AlphaFoldDB" id="A0AAD6YD51"/>
<comment type="caution">
    <text evidence="1">The sequence shown here is derived from an EMBL/GenBank/DDBJ whole genome shotgun (WGS) entry which is preliminary data.</text>
</comment>
<dbReference type="EMBL" id="JARJCW010000051">
    <property type="protein sequence ID" value="KAJ7203358.1"/>
    <property type="molecule type" value="Genomic_DNA"/>
</dbReference>
<organism evidence="1 2">
    <name type="scientific">Mycena pura</name>
    <dbReference type="NCBI Taxonomy" id="153505"/>
    <lineage>
        <taxon>Eukaryota</taxon>
        <taxon>Fungi</taxon>
        <taxon>Dikarya</taxon>
        <taxon>Basidiomycota</taxon>
        <taxon>Agaricomycotina</taxon>
        <taxon>Agaricomycetes</taxon>
        <taxon>Agaricomycetidae</taxon>
        <taxon>Agaricales</taxon>
        <taxon>Marasmiineae</taxon>
        <taxon>Mycenaceae</taxon>
        <taxon>Mycena</taxon>
    </lineage>
</organism>
<dbReference type="CDD" id="cd00063">
    <property type="entry name" value="FN3"/>
    <property type="match status" value="1"/>
</dbReference>
<reference evidence="1" key="1">
    <citation type="submission" date="2023-03" db="EMBL/GenBank/DDBJ databases">
        <title>Massive genome expansion in bonnet fungi (Mycena s.s.) driven by repeated elements and novel gene families across ecological guilds.</title>
        <authorList>
            <consortium name="Lawrence Berkeley National Laboratory"/>
            <person name="Harder C.B."/>
            <person name="Miyauchi S."/>
            <person name="Viragh M."/>
            <person name="Kuo A."/>
            <person name="Thoen E."/>
            <person name="Andreopoulos B."/>
            <person name="Lu D."/>
            <person name="Skrede I."/>
            <person name="Drula E."/>
            <person name="Henrissat B."/>
            <person name="Morin E."/>
            <person name="Kohler A."/>
            <person name="Barry K."/>
            <person name="LaButti K."/>
            <person name="Morin E."/>
            <person name="Salamov A."/>
            <person name="Lipzen A."/>
            <person name="Mereny Z."/>
            <person name="Hegedus B."/>
            <person name="Baldrian P."/>
            <person name="Stursova M."/>
            <person name="Weitz H."/>
            <person name="Taylor A."/>
            <person name="Grigoriev I.V."/>
            <person name="Nagy L.G."/>
            <person name="Martin F."/>
            <person name="Kauserud H."/>
        </authorList>
    </citation>
    <scope>NUCLEOTIDE SEQUENCE</scope>
    <source>
        <strain evidence="1">9144</strain>
    </source>
</reference>
<proteinExistence type="predicted"/>
<dbReference type="InterPro" id="IPR036116">
    <property type="entry name" value="FN3_sf"/>
</dbReference>
<protein>
    <submittedName>
        <fullName evidence="1">Uncharacterized protein</fullName>
    </submittedName>
</protein>
<dbReference type="InterPro" id="IPR003961">
    <property type="entry name" value="FN3_dom"/>
</dbReference>
<name>A0AAD6YD51_9AGAR</name>
<evidence type="ECO:0000313" key="2">
    <source>
        <dbReference type="Proteomes" id="UP001219525"/>
    </source>
</evidence>
<dbReference type="SUPFAM" id="SSF49265">
    <property type="entry name" value="Fibronectin type III"/>
    <property type="match status" value="1"/>
</dbReference>
<sequence length="102" mass="11531">MKTTTSRPSMPNGLSCTNTSKDSVRLRWAPWPYFHQGDKPNKVHFRATHWHCIDAQQPKDKPIDVEASADVKLIKMAEQFADGAQEEEDDNFTGATALLIYP</sequence>
<dbReference type="Proteomes" id="UP001219525">
    <property type="component" value="Unassembled WGS sequence"/>
</dbReference>
<gene>
    <name evidence="1" type="ORF">GGX14DRAFT_398942</name>
</gene>